<reference evidence="4" key="1">
    <citation type="submission" date="2018-04" db="EMBL/GenBank/DDBJ databases">
        <title>Transcriptome assembly of Sipha flava.</title>
        <authorList>
            <person name="Scully E.D."/>
            <person name="Geib S.M."/>
            <person name="Palmer N.A."/>
            <person name="Koch K."/>
            <person name="Bradshaw J."/>
            <person name="Heng-Moss T."/>
            <person name="Sarath G."/>
        </authorList>
    </citation>
    <scope>NUCLEOTIDE SEQUENCE</scope>
</reference>
<evidence type="ECO:0000256" key="3">
    <source>
        <dbReference type="SAM" id="Phobius"/>
    </source>
</evidence>
<dbReference type="PANTHER" id="PTHR43157:SF31">
    <property type="entry name" value="PHOSPHATIDYLINOSITOL-GLYCAN BIOSYNTHESIS CLASS F PROTEIN"/>
    <property type="match status" value="1"/>
</dbReference>
<evidence type="ECO:0000256" key="1">
    <source>
        <dbReference type="ARBA" id="ARBA00023002"/>
    </source>
</evidence>
<dbReference type="RefSeq" id="XP_025416689.1">
    <property type="nucleotide sequence ID" value="XM_025560904.1"/>
</dbReference>
<dbReference type="InterPro" id="IPR036291">
    <property type="entry name" value="NAD(P)-bd_dom_sf"/>
</dbReference>
<evidence type="ECO:0000256" key="2">
    <source>
        <dbReference type="RuleBase" id="RU000363"/>
    </source>
</evidence>
<reference evidence="6" key="2">
    <citation type="submission" date="2025-04" db="UniProtKB">
        <authorList>
            <consortium name="RefSeq"/>
        </authorList>
    </citation>
    <scope>IDENTIFICATION</scope>
    <source>
        <tissue evidence="6">Whole body</tissue>
    </source>
</reference>
<gene>
    <name evidence="4" type="primary">Rdh13</name>
    <name evidence="6" type="synonym">LOC112687917</name>
    <name evidence="4" type="ORF">g.5049</name>
</gene>
<keyword evidence="3" id="KW-0472">Membrane</keyword>
<keyword evidence="5" id="KW-1185">Reference proteome</keyword>
<dbReference type="GO" id="GO:0016491">
    <property type="term" value="F:oxidoreductase activity"/>
    <property type="evidence" value="ECO:0007669"/>
    <property type="project" value="UniProtKB-KW"/>
</dbReference>
<dbReference type="EMBL" id="GGMS01002338">
    <property type="protein sequence ID" value="MBY71541.1"/>
    <property type="molecule type" value="Transcribed_RNA"/>
</dbReference>
<dbReference type="PRINTS" id="PR00080">
    <property type="entry name" value="SDRFAMILY"/>
</dbReference>
<proteinExistence type="inferred from homology"/>
<dbReference type="Pfam" id="PF00106">
    <property type="entry name" value="adh_short"/>
    <property type="match status" value="1"/>
</dbReference>
<keyword evidence="3" id="KW-0812">Transmembrane</keyword>
<protein>
    <submittedName>
        <fullName evidence="4 6">Retinol dehydrogenase 13</fullName>
    </submittedName>
</protein>
<dbReference type="PRINTS" id="PR00081">
    <property type="entry name" value="GDHRDH"/>
</dbReference>
<comment type="similarity">
    <text evidence="2">Belongs to the short-chain dehydrogenases/reductases (SDR) family.</text>
</comment>
<keyword evidence="3" id="KW-1133">Transmembrane helix</keyword>
<dbReference type="Gene3D" id="3.40.50.720">
    <property type="entry name" value="NAD(P)-binding Rossmann-like Domain"/>
    <property type="match status" value="1"/>
</dbReference>
<accession>A0A2S2Q1I4</accession>
<dbReference type="OrthoDB" id="191139at2759"/>
<sequence length="325" mass="36818">MINIPKPLIYVSVFGTVCGSAYLVKDMFSGKDYKMKTTAANKVIIITGANTGLGKEATRLLAIKNATVVMACRDIEKCEKSRVELALMSRNKRLFCRKCDLSSQESIRQFADKFQKEFNRLDVLINNAGVMRCKKSLTKEGIETHLGVNHMGHFLLTNLLLDCLKKSAPSRIINVTTLKHASSKINKQDLNSSTLYNEEEAYNQSKLANLMFTAKLAENLKDTGVTANAIYPGMCTTDISRHLPYYNSFTRFFIKPVAWLFLKSAAKGSQTLVYAALDPELENITGQFISNFEIIPMPYQVRRQRDVEWLWKVSEKWTRVKENVS</sequence>
<dbReference type="AlphaFoldDB" id="A0A2S2Q1I4"/>
<dbReference type="InterPro" id="IPR002347">
    <property type="entry name" value="SDR_fam"/>
</dbReference>
<dbReference type="PANTHER" id="PTHR43157">
    <property type="entry name" value="PHOSPHATIDYLINOSITOL-GLYCAN BIOSYNTHESIS CLASS F PROTEIN-RELATED"/>
    <property type="match status" value="1"/>
</dbReference>
<evidence type="ECO:0000313" key="5">
    <source>
        <dbReference type="Proteomes" id="UP000694846"/>
    </source>
</evidence>
<evidence type="ECO:0000313" key="4">
    <source>
        <dbReference type="EMBL" id="MBY71541.1"/>
    </source>
</evidence>
<name>A0A2S2Q1I4_9HEMI</name>
<dbReference type="SUPFAM" id="SSF51735">
    <property type="entry name" value="NAD(P)-binding Rossmann-fold domains"/>
    <property type="match status" value="1"/>
</dbReference>
<feature type="transmembrane region" description="Helical" evidence="3">
    <location>
        <begin position="7"/>
        <end position="24"/>
    </location>
</feature>
<organism evidence="4">
    <name type="scientific">Sipha flava</name>
    <name type="common">yellow sugarcane aphid</name>
    <dbReference type="NCBI Taxonomy" id="143950"/>
    <lineage>
        <taxon>Eukaryota</taxon>
        <taxon>Metazoa</taxon>
        <taxon>Ecdysozoa</taxon>
        <taxon>Arthropoda</taxon>
        <taxon>Hexapoda</taxon>
        <taxon>Insecta</taxon>
        <taxon>Pterygota</taxon>
        <taxon>Neoptera</taxon>
        <taxon>Paraneoptera</taxon>
        <taxon>Hemiptera</taxon>
        <taxon>Sternorrhyncha</taxon>
        <taxon>Aphidomorpha</taxon>
        <taxon>Aphidoidea</taxon>
        <taxon>Aphididae</taxon>
        <taxon>Sipha</taxon>
    </lineage>
</organism>
<keyword evidence="1" id="KW-0560">Oxidoreductase</keyword>
<evidence type="ECO:0000313" key="6">
    <source>
        <dbReference type="RefSeq" id="XP_025416689.1"/>
    </source>
</evidence>
<dbReference type="Proteomes" id="UP000694846">
    <property type="component" value="Unplaced"/>
</dbReference>